<sequence length="108" mass="12553">MQFSVSQNVPAQERVYFPRNGPQMTRTMPHHQWTHLMCTLVFLLLLLSDQTESTKRNSLSSVLRKRCTVECAMVGMLCAREGQELQECMNKVRWCTEDCVMPVPVEKF</sequence>
<gene>
    <name evidence="1" type="ORF">FGIG_08989</name>
</gene>
<dbReference type="Proteomes" id="UP000316759">
    <property type="component" value="Unassembled WGS sequence"/>
</dbReference>
<proteinExistence type="predicted"/>
<evidence type="ECO:0000313" key="2">
    <source>
        <dbReference type="Proteomes" id="UP000316759"/>
    </source>
</evidence>
<name>A0A504YET0_FASGI</name>
<comment type="caution">
    <text evidence="1">The sequence shown here is derived from an EMBL/GenBank/DDBJ whole genome shotgun (WGS) entry which is preliminary data.</text>
</comment>
<keyword evidence="2" id="KW-1185">Reference proteome</keyword>
<reference evidence="1 2" key="1">
    <citation type="submission" date="2019-04" db="EMBL/GenBank/DDBJ databases">
        <title>Annotation for the trematode Fasciola gigantica.</title>
        <authorList>
            <person name="Choi Y.-J."/>
        </authorList>
    </citation>
    <scope>NUCLEOTIDE SEQUENCE [LARGE SCALE GENOMIC DNA]</scope>
    <source>
        <strain evidence="1">Uganda_cow_1</strain>
    </source>
</reference>
<dbReference type="EMBL" id="SUNJ01010455">
    <property type="protein sequence ID" value="TPP59634.1"/>
    <property type="molecule type" value="Genomic_DNA"/>
</dbReference>
<dbReference type="AlphaFoldDB" id="A0A504YET0"/>
<protein>
    <submittedName>
        <fullName evidence="1">Uncharacterized protein</fullName>
    </submittedName>
</protein>
<evidence type="ECO:0000313" key="1">
    <source>
        <dbReference type="EMBL" id="TPP59634.1"/>
    </source>
</evidence>
<organism evidence="1 2">
    <name type="scientific">Fasciola gigantica</name>
    <name type="common">Giant liver fluke</name>
    <dbReference type="NCBI Taxonomy" id="46835"/>
    <lineage>
        <taxon>Eukaryota</taxon>
        <taxon>Metazoa</taxon>
        <taxon>Spiralia</taxon>
        <taxon>Lophotrochozoa</taxon>
        <taxon>Platyhelminthes</taxon>
        <taxon>Trematoda</taxon>
        <taxon>Digenea</taxon>
        <taxon>Plagiorchiida</taxon>
        <taxon>Echinostomata</taxon>
        <taxon>Echinostomatoidea</taxon>
        <taxon>Fasciolidae</taxon>
        <taxon>Fasciola</taxon>
    </lineage>
</organism>
<accession>A0A504YET0</accession>
<dbReference type="OrthoDB" id="10491292at2759"/>